<reference evidence="3" key="1">
    <citation type="journal article" date="2019" name="Int. J. Syst. Evol. Microbiol.">
        <title>The Global Catalogue of Microorganisms (GCM) 10K type strain sequencing project: providing services to taxonomists for standard genome sequencing and annotation.</title>
        <authorList>
            <consortium name="The Broad Institute Genomics Platform"/>
            <consortium name="The Broad Institute Genome Sequencing Center for Infectious Disease"/>
            <person name="Wu L."/>
            <person name="Ma J."/>
        </authorList>
    </citation>
    <scope>NUCLEOTIDE SEQUENCE [LARGE SCALE GENOMIC DNA]</scope>
    <source>
        <strain evidence="3">CGMCC 4.7241</strain>
    </source>
</reference>
<dbReference type="EC" id="3.-.-.-" evidence="2"/>
<organism evidence="2 3">
    <name type="scientific">Tenggerimyces flavus</name>
    <dbReference type="NCBI Taxonomy" id="1708749"/>
    <lineage>
        <taxon>Bacteria</taxon>
        <taxon>Bacillati</taxon>
        <taxon>Actinomycetota</taxon>
        <taxon>Actinomycetes</taxon>
        <taxon>Propionibacteriales</taxon>
        <taxon>Nocardioidaceae</taxon>
        <taxon>Tenggerimyces</taxon>
    </lineage>
</organism>
<dbReference type="InterPro" id="IPR050491">
    <property type="entry name" value="AmpC-like"/>
</dbReference>
<dbReference type="Pfam" id="PF00144">
    <property type="entry name" value="Beta-lactamase"/>
    <property type="match status" value="1"/>
</dbReference>
<name>A0ABV7YIZ4_9ACTN</name>
<keyword evidence="2" id="KW-0378">Hydrolase</keyword>
<feature type="domain" description="Beta-lactamase-related" evidence="1">
    <location>
        <begin position="23"/>
        <end position="267"/>
    </location>
</feature>
<protein>
    <submittedName>
        <fullName evidence="2">Serine hydrolase domain-containing protein</fullName>
        <ecNumber evidence="2">3.-.-.-</ecNumber>
    </submittedName>
</protein>
<dbReference type="Gene3D" id="3.40.710.10">
    <property type="entry name" value="DD-peptidase/beta-lactamase superfamily"/>
    <property type="match status" value="1"/>
</dbReference>
<evidence type="ECO:0000313" key="2">
    <source>
        <dbReference type="EMBL" id="MFC3765326.1"/>
    </source>
</evidence>
<evidence type="ECO:0000313" key="3">
    <source>
        <dbReference type="Proteomes" id="UP001595699"/>
    </source>
</evidence>
<dbReference type="EMBL" id="JBHRZH010000037">
    <property type="protein sequence ID" value="MFC3765326.1"/>
    <property type="molecule type" value="Genomic_DNA"/>
</dbReference>
<dbReference type="InterPro" id="IPR001466">
    <property type="entry name" value="Beta-lactam-related"/>
</dbReference>
<comment type="caution">
    <text evidence="2">The sequence shown here is derived from an EMBL/GenBank/DDBJ whole genome shotgun (WGS) entry which is preliminary data.</text>
</comment>
<gene>
    <name evidence="2" type="ORF">ACFOUW_31130</name>
</gene>
<dbReference type="Proteomes" id="UP001595699">
    <property type="component" value="Unassembled WGS sequence"/>
</dbReference>
<evidence type="ECO:0000259" key="1">
    <source>
        <dbReference type="Pfam" id="PF00144"/>
    </source>
</evidence>
<dbReference type="SUPFAM" id="SSF56601">
    <property type="entry name" value="beta-lactamase/transpeptidase-like"/>
    <property type="match status" value="1"/>
</dbReference>
<dbReference type="PANTHER" id="PTHR46825">
    <property type="entry name" value="D-ALANYL-D-ALANINE-CARBOXYPEPTIDASE/ENDOPEPTIDASE AMPH"/>
    <property type="match status" value="1"/>
</dbReference>
<dbReference type="GO" id="GO:0016787">
    <property type="term" value="F:hydrolase activity"/>
    <property type="evidence" value="ECO:0007669"/>
    <property type="project" value="UniProtKB-KW"/>
</dbReference>
<sequence length="375" mass="40320">MHSVRSHDLADDRLALTRVHAGDDGTILDASGPIGLDDRFPIASVTKTLTALVVARLAVDGVLGWSDPIAPSSGITWRSLLNHTSRLPFELRPDHWFSAGPFRDELTTALSRTPSLWMPPLTWHYSNAAYGLAALRLEQLVDQPFADLLLHQVLAPLDMHATSFSRGVDEPPGVLGAAAPAGDLRSTTRDLVGLAAALAGHRPDVVSGKMIELLLECAVADGSGGALGAGLRIHREGAHLTLMSSGTILGHTTCVLVWPRRGASVLVANAAVDHRVLRDEAVERWQRREVVRSWWLDGQEVMEVRSGNEVELLIAESMWPFPLFAGRARNRTLAGLDWQGDPLVLTDRGSELAGADLLLTAVPGESAFRAGADEA</sequence>
<dbReference type="RefSeq" id="WP_205121289.1">
    <property type="nucleotide sequence ID" value="NZ_JAFBCM010000001.1"/>
</dbReference>
<proteinExistence type="predicted"/>
<accession>A0ABV7YIZ4</accession>
<keyword evidence="3" id="KW-1185">Reference proteome</keyword>
<dbReference type="InterPro" id="IPR012338">
    <property type="entry name" value="Beta-lactam/transpept-like"/>
</dbReference>
<dbReference type="PANTHER" id="PTHR46825:SF9">
    <property type="entry name" value="BETA-LACTAMASE-RELATED DOMAIN-CONTAINING PROTEIN"/>
    <property type="match status" value="1"/>
</dbReference>